<dbReference type="HAMAP" id="MF_01465">
    <property type="entry name" value="SecY"/>
    <property type="match status" value="1"/>
</dbReference>
<keyword evidence="3 9" id="KW-0813">Transport</keyword>
<dbReference type="InterPro" id="IPR002208">
    <property type="entry name" value="SecY/SEC61-alpha"/>
</dbReference>
<feature type="transmembrane region" description="Helical" evidence="9">
    <location>
        <begin position="441"/>
        <end position="463"/>
    </location>
</feature>
<dbReference type="PRINTS" id="PR00303">
    <property type="entry name" value="SECYTRNLCASE"/>
</dbReference>
<dbReference type="PIRSF" id="PIRSF004557">
    <property type="entry name" value="SecY"/>
    <property type="match status" value="1"/>
</dbReference>
<comment type="function">
    <text evidence="9">The central subunit of the protein translocation channel SecYEG. Consists of two halves formed by TMs 1-5 and 6-10. These two domains form a lateral gate at the front which open onto the bilayer between TMs 2 and 7, and are clamped together by SecE at the back. The channel is closed by both a pore ring composed of hydrophobic SecY resides and a short helix (helix 2A) on the extracellular side of the membrane which forms a plug. The plug probably moves laterally to allow the channel to open. The ring and the pore may move independently.</text>
</comment>
<evidence type="ECO:0000256" key="10">
    <source>
        <dbReference type="RuleBase" id="RU004349"/>
    </source>
</evidence>
<dbReference type="Proteomes" id="UP001622612">
    <property type="component" value="Chromosome"/>
</dbReference>
<evidence type="ECO:0000256" key="2">
    <source>
        <dbReference type="ARBA" id="ARBA00005751"/>
    </source>
</evidence>
<feature type="transmembrane region" description="Helical" evidence="9">
    <location>
        <begin position="228"/>
        <end position="246"/>
    </location>
</feature>
<protein>
    <recommendedName>
        <fullName evidence="9">Protein translocase subunit SecY</fullName>
    </recommendedName>
</protein>
<evidence type="ECO:0000256" key="7">
    <source>
        <dbReference type="ARBA" id="ARBA00023010"/>
    </source>
</evidence>
<dbReference type="NCBIfam" id="TIGR00967">
    <property type="entry name" value="3a0501s007"/>
    <property type="match status" value="1"/>
</dbReference>
<keyword evidence="12" id="KW-1185">Reference proteome</keyword>
<evidence type="ECO:0000313" key="12">
    <source>
        <dbReference type="Proteomes" id="UP001622612"/>
    </source>
</evidence>
<dbReference type="InterPro" id="IPR030659">
    <property type="entry name" value="SecY_CS"/>
</dbReference>
<comment type="subunit">
    <text evidence="9">Component of the Sec protein translocase complex. Heterotrimer consisting of SecY, SecE and SecG subunits. The heterotrimers can form oligomers, although 1 heterotrimer is thought to be able to translocate proteins. Interacts with the ribosome. Interacts with SecDF, and other proteins may be involved. Interacts with SecA.</text>
</comment>
<keyword evidence="4 9" id="KW-0812">Transmembrane</keyword>
<dbReference type="InterPro" id="IPR023201">
    <property type="entry name" value="SecY_dom_sf"/>
</dbReference>
<comment type="subcellular location">
    <subcellularLocation>
        <location evidence="9">Cell membrane</location>
        <topology evidence="9">Multi-pass membrane protein</topology>
    </subcellularLocation>
    <subcellularLocation>
        <location evidence="1">Membrane</location>
        <topology evidence="1">Multi-pass membrane protein</topology>
    </subcellularLocation>
</comment>
<dbReference type="PROSITE" id="PS00756">
    <property type="entry name" value="SECY_2"/>
    <property type="match status" value="1"/>
</dbReference>
<feature type="transmembrane region" description="Helical" evidence="9">
    <location>
        <begin position="361"/>
        <end position="379"/>
    </location>
</feature>
<feature type="transmembrane region" description="Helical" evidence="9">
    <location>
        <begin position="319"/>
        <end position="341"/>
    </location>
</feature>
<dbReference type="SUPFAM" id="SSF103491">
    <property type="entry name" value="Preprotein translocase SecY subunit"/>
    <property type="match status" value="1"/>
</dbReference>
<proteinExistence type="inferred from homology"/>
<feature type="transmembrane region" description="Helical" evidence="9">
    <location>
        <begin position="55"/>
        <end position="76"/>
    </location>
</feature>
<feature type="transmembrane region" description="Helical" evidence="9">
    <location>
        <begin position="414"/>
        <end position="435"/>
    </location>
</feature>
<dbReference type="InterPro" id="IPR026593">
    <property type="entry name" value="SecY"/>
</dbReference>
<keyword evidence="9" id="KW-1003">Cell membrane</keyword>
<dbReference type="RefSeq" id="WP_405311191.1">
    <property type="nucleotide sequence ID" value="NZ_CP088155.1"/>
</dbReference>
<evidence type="ECO:0000256" key="5">
    <source>
        <dbReference type="ARBA" id="ARBA00022927"/>
    </source>
</evidence>
<evidence type="ECO:0000256" key="9">
    <source>
        <dbReference type="HAMAP-Rule" id="MF_01465"/>
    </source>
</evidence>
<feature type="transmembrane region" description="Helical" evidence="9">
    <location>
        <begin position="196"/>
        <end position="216"/>
    </location>
</feature>
<dbReference type="PANTHER" id="PTHR10906">
    <property type="entry name" value="SECY/SEC61-ALPHA FAMILY MEMBER"/>
    <property type="match status" value="1"/>
</dbReference>
<accession>A0ABZ2TR49</accession>
<keyword evidence="6 9" id="KW-1133">Transmembrane helix</keyword>
<dbReference type="EMBL" id="CP088155">
    <property type="protein sequence ID" value="WYM97006.1"/>
    <property type="molecule type" value="Genomic_DNA"/>
</dbReference>
<keyword evidence="5 9" id="KW-0653">Protein transport</keyword>
<dbReference type="Gene3D" id="1.10.3370.10">
    <property type="entry name" value="SecY subunit domain"/>
    <property type="match status" value="1"/>
</dbReference>
<gene>
    <name evidence="9 11" type="primary">secY</name>
    <name evidence="11" type="ORF">LQ356_02155</name>
</gene>
<dbReference type="Pfam" id="PF00344">
    <property type="entry name" value="SecY"/>
    <property type="match status" value="1"/>
</dbReference>
<reference evidence="11" key="1">
    <citation type="submission" date="2021-11" db="EMBL/GenBank/DDBJ databases">
        <title>The first genome sequence of unculturable Mycoplasma faucium obtained by de novo assembly of metagenomic reads.</title>
        <authorList>
            <person name="Sabat A.J."/>
            <person name="Bathoorn E."/>
            <person name="Akkerboom V."/>
            <person name="Friedrich A.W."/>
        </authorList>
    </citation>
    <scope>NUCLEOTIDE SEQUENCE [LARGE SCALE GENOMIC DNA]</scope>
    <source>
        <strain evidence="11">UMCG-MFM1</strain>
    </source>
</reference>
<comment type="similarity">
    <text evidence="2 9 10">Belongs to the SecY/SEC61-alpha family.</text>
</comment>
<feature type="transmembrane region" description="Helical" evidence="9">
    <location>
        <begin position="145"/>
        <end position="166"/>
    </location>
</feature>
<keyword evidence="8 9" id="KW-0472">Membrane</keyword>
<feature type="transmembrane region" description="Helical" evidence="9">
    <location>
        <begin position="266"/>
        <end position="289"/>
    </location>
</feature>
<sequence length="498" mass="56049">MAFKKRKNKTNEIVEVKEELELEKIDRKLSINKFINEKRNSWNDWWANHQLFKKILFTFFILTIFVAAGTITIPGINLVNKDKISSDGDFVSILNLVGGGGLKNFSILALGISPFISASLVMMILQTKAFPAIHRLSQSGPQGRIKINFITYFLTIIFAVIQAFLITKALVNPKTGFGITFDKSINKVFGAKGNELYGYFILPLILIGGSFFALFLSEQITNKGVGNGTSLLIFVGIATNLIPTFKKAFEFFVPSSTKNSIVLKELINFFVYLLGYLITILIVIIFTIAERRIPIQQVGAGLSKNEKELSFLPIKANPAGIMSVIFSLMILSVPTMIANLVDTASKYYYWVYANFQLTKPLGFFLFILITFGLTILLGIQQSKIDKISEDFAKSSTFIPGIRPGEQTEDYLLDVVIRLSFFSSIYLIILGAMQYVQQMFGMPAQIAFGGTTIMILVSTAYETIEQIKARYKSQELTRKRHQIQELKEVYGEDEEDLIW</sequence>
<keyword evidence="7 9" id="KW-0811">Translocation</keyword>
<evidence type="ECO:0000256" key="6">
    <source>
        <dbReference type="ARBA" id="ARBA00022989"/>
    </source>
</evidence>
<evidence type="ECO:0000256" key="1">
    <source>
        <dbReference type="ARBA" id="ARBA00004141"/>
    </source>
</evidence>
<evidence type="ECO:0000256" key="3">
    <source>
        <dbReference type="ARBA" id="ARBA00022448"/>
    </source>
</evidence>
<evidence type="ECO:0000256" key="8">
    <source>
        <dbReference type="ARBA" id="ARBA00023136"/>
    </source>
</evidence>
<evidence type="ECO:0000313" key="11">
    <source>
        <dbReference type="EMBL" id="WYM97006.1"/>
    </source>
</evidence>
<name>A0ABZ2TR49_9BACT</name>
<organism evidence="11 12">
    <name type="scientific">Metamycoplasma faucium</name>
    <dbReference type="NCBI Taxonomy" id="56142"/>
    <lineage>
        <taxon>Bacteria</taxon>
        <taxon>Bacillati</taxon>
        <taxon>Mycoplasmatota</taxon>
        <taxon>Mycoplasmoidales</taxon>
        <taxon>Metamycoplasmataceae</taxon>
        <taxon>Metamycoplasma</taxon>
    </lineage>
</organism>
<evidence type="ECO:0000256" key="4">
    <source>
        <dbReference type="ARBA" id="ARBA00022692"/>
    </source>
</evidence>
<feature type="transmembrane region" description="Helical" evidence="9">
    <location>
        <begin position="105"/>
        <end position="125"/>
    </location>
</feature>